<gene>
    <name evidence="2" type="ORF">HD593_004876</name>
</gene>
<dbReference type="PANTHER" id="PTHR14237:SF19">
    <property type="entry name" value="MITOCHONDRIAL AMIDOXIME REDUCING COMPONENT 1"/>
    <property type="match status" value="1"/>
</dbReference>
<sequence>MSEHETTGVVRRLITYPVKGCAGVELTRAKLVAAGLEHDRAFMVIDDDGGFRSQRRDPLLATIRPSVDGSRLTLRAPGIAELRIEVDLTSRRRPVRLFGRPYHGIDQGEEVAGWLSAVLGGPCRLVRVPPEHDRLTGGLTPGTSAYADSSAILAVSQASLDELNRRMDVPLPVERFRPNIVIDGWDEPHLEDRAGRLAIGTGELGYAKRAIRCAVTTVDQVTGGETGPEPLRTLATYRRVADGGVAFGAKFAVVRPGELAVGDRLSVTSWVTPEPLRETSGAVSA</sequence>
<evidence type="ECO:0000313" key="3">
    <source>
        <dbReference type="Proteomes" id="UP000565579"/>
    </source>
</evidence>
<dbReference type="Proteomes" id="UP000565579">
    <property type="component" value="Unassembled WGS sequence"/>
</dbReference>
<dbReference type="AlphaFoldDB" id="A0A7X0TZZ1"/>
<dbReference type="PROSITE" id="PS51340">
    <property type="entry name" value="MOSC"/>
    <property type="match status" value="1"/>
</dbReference>
<dbReference type="SUPFAM" id="SSF50800">
    <property type="entry name" value="PK beta-barrel domain-like"/>
    <property type="match status" value="1"/>
</dbReference>
<dbReference type="PANTHER" id="PTHR14237">
    <property type="entry name" value="MOLYBDOPTERIN COFACTOR SULFURASE MOSC"/>
    <property type="match status" value="1"/>
</dbReference>
<dbReference type="Pfam" id="PF03473">
    <property type="entry name" value="MOSC"/>
    <property type="match status" value="1"/>
</dbReference>
<dbReference type="GO" id="GO:0030170">
    <property type="term" value="F:pyridoxal phosphate binding"/>
    <property type="evidence" value="ECO:0007669"/>
    <property type="project" value="InterPro"/>
</dbReference>
<keyword evidence="3" id="KW-1185">Reference proteome</keyword>
<dbReference type="SUPFAM" id="SSF141673">
    <property type="entry name" value="MOSC N-terminal domain-like"/>
    <property type="match status" value="1"/>
</dbReference>
<protein>
    <submittedName>
        <fullName evidence="2">Uncharacterized protein YcbX</fullName>
    </submittedName>
</protein>
<proteinExistence type="predicted"/>
<dbReference type="InterPro" id="IPR011037">
    <property type="entry name" value="Pyrv_Knase-like_insert_dom_sf"/>
</dbReference>
<evidence type="ECO:0000259" key="1">
    <source>
        <dbReference type="PROSITE" id="PS51340"/>
    </source>
</evidence>
<dbReference type="InterPro" id="IPR005303">
    <property type="entry name" value="MOCOS_middle"/>
</dbReference>
<feature type="domain" description="MOSC" evidence="1">
    <location>
        <begin position="123"/>
        <end position="268"/>
    </location>
</feature>
<name>A0A7X0TZZ1_9ACTN</name>
<dbReference type="GO" id="GO:0030151">
    <property type="term" value="F:molybdenum ion binding"/>
    <property type="evidence" value="ECO:0007669"/>
    <property type="project" value="InterPro"/>
</dbReference>
<comment type="caution">
    <text evidence="2">The sequence shown here is derived from an EMBL/GenBank/DDBJ whole genome shotgun (WGS) entry which is preliminary data.</text>
</comment>
<dbReference type="RefSeq" id="WP_185104413.1">
    <property type="nucleotide sequence ID" value="NZ_JACHMI010000001.1"/>
</dbReference>
<dbReference type="Pfam" id="PF03476">
    <property type="entry name" value="MOSC_N"/>
    <property type="match status" value="1"/>
</dbReference>
<dbReference type="InterPro" id="IPR005302">
    <property type="entry name" value="MoCF_Sase_C"/>
</dbReference>
<organism evidence="2 3">
    <name type="scientific">Nonomuraea rubra</name>
    <dbReference type="NCBI Taxonomy" id="46180"/>
    <lineage>
        <taxon>Bacteria</taxon>
        <taxon>Bacillati</taxon>
        <taxon>Actinomycetota</taxon>
        <taxon>Actinomycetes</taxon>
        <taxon>Streptosporangiales</taxon>
        <taxon>Streptosporangiaceae</taxon>
        <taxon>Nonomuraea</taxon>
    </lineage>
</organism>
<accession>A0A7X0TZZ1</accession>
<reference evidence="2 3" key="1">
    <citation type="submission" date="2020-08" db="EMBL/GenBank/DDBJ databases">
        <title>Sequencing the genomes of 1000 actinobacteria strains.</title>
        <authorList>
            <person name="Klenk H.-P."/>
        </authorList>
    </citation>
    <scope>NUCLEOTIDE SEQUENCE [LARGE SCALE GENOMIC DNA]</scope>
    <source>
        <strain evidence="2 3">DSM 43768</strain>
    </source>
</reference>
<evidence type="ECO:0000313" key="2">
    <source>
        <dbReference type="EMBL" id="MBB6550081.1"/>
    </source>
</evidence>
<dbReference type="GO" id="GO:0003824">
    <property type="term" value="F:catalytic activity"/>
    <property type="evidence" value="ECO:0007669"/>
    <property type="project" value="InterPro"/>
</dbReference>
<dbReference type="EMBL" id="JACHMI010000001">
    <property type="protein sequence ID" value="MBB6550081.1"/>
    <property type="molecule type" value="Genomic_DNA"/>
</dbReference>